<dbReference type="EMBL" id="CP063409">
    <property type="protein sequence ID" value="QSZ34827.1"/>
    <property type="molecule type" value="Genomic_DNA"/>
</dbReference>
<feature type="transmembrane region" description="Helical" evidence="9">
    <location>
        <begin position="452"/>
        <end position="470"/>
    </location>
</feature>
<dbReference type="InterPro" id="IPR007369">
    <property type="entry name" value="Peptidase_A22B_SPP"/>
</dbReference>
<evidence type="ECO:0000256" key="6">
    <source>
        <dbReference type="ARBA" id="ARBA00022989"/>
    </source>
</evidence>
<dbReference type="OrthoDB" id="29661at2759"/>
<feature type="transmembrane region" description="Helical" evidence="9">
    <location>
        <begin position="427"/>
        <end position="446"/>
    </location>
</feature>
<dbReference type="Proteomes" id="UP000672032">
    <property type="component" value="Chromosome 5"/>
</dbReference>
<feature type="compositionally biased region" description="Polar residues" evidence="8">
    <location>
        <begin position="564"/>
        <end position="578"/>
    </location>
</feature>
<keyword evidence="5" id="KW-0256">Endoplasmic reticulum</keyword>
<dbReference type="Pfam" id="PF04258">
    <property type="entry name" value="Peptidase_A22B"/>
    <property type="match status" value="1"/>
</dbReference>
<evidence type="ECO:0000256" key="8">
    <source>
        <dbReference type="SAM" id="MobiDB-lite"/>
    </source>
</evidence>
<evidence type="ECO:0000256" key="7">
    <source>
        <dbReference type="ARBA" id="ARBA00023136"/>
    </source>
</evidence>
<evidence type="ECO:0000256" key="5">
    <source>
        <dbReference type="ARBA" id="ARBA00022824"/>
    </source>
</evidence>
<keyword evidence="3 9" id="KW-0812">Transmembrane</keyword>
<dbReference type="GO" id="GO:0098554">
    <property type="term" value="C:cytoplasmic side of endoplasmic reticulum membrane"/>
    <property type="evidence" value="ECO:0007669"/>
    <property type="project" value="TreeGrafter"/>
</dbReference>
<feature type="transmembrane region" description="Helical" evidence="9">
    <location>
        <begin position="85"/>
        <end position="105"/>
    </location>
</feature>
<feature type="compositionally biased region" description="Low complexity" evidence="8">
    <location>
        <begin position="47"/>
        <end position="62"/>
    </location>
</feature>
<evidence type="ECO:0000256" key="1">
    <source>
        <dbReference type="ARBA" id="ARBA00004477"/>
    </source>
</evidence>
<feature type="region of interest" description="Disordered" evidence="8">
    <location>
        <begin position="47"/>
        <end position="75"/>
    </location>
</feature>
<accession>A0A8A3PHM3</accession>
<feature type="compositionally biased region" description="Basic and acidic residues" evidence="8">
    <location>
        <begin position="618"/>
        <end position="640"/>
    </location>
</feature>
<protein>
    <recommendedName>
        <fullName evidence="12">Peptidase A22B, signal peptide peptidase</fullName>
    </recommendedName>
</protein>
<evidence type="ECO:0000256" key="4">
    <source>
        <dbReference type="ARBA" id="ARBA00022801"/>
    </source>
</evidence>
<evidence type="ECO:0000256" key="2">
    <source>
        <dbReference type="ARBA" id="ARBA00006859"/>
    </source>
</evidence>
<keyword evidence="11" id="KW-1185">Reference proteome</keyword>
<feature type="transmembrane region" description="Helical" evidence="9">
    <location>
        <begin position="323"/>
        <end position="343"/>
    </location>
</feature>
<feature type="compositionally biased region" description="Low complexity" evidence="8">
    <location>
        <begin position="600"/>
        <end position="617"/>
    </location>
</feature>
<comment type="similarity">
    <text evidence="2">Belongs to the peptidase A22B family.</text>
</comment>
<dbReference type="GO" id="GO:0033619">
    <property type="term" value="P:membrane protein proteolysis"/>
    <property type="evidence" value="ECO:0007669"/>
    <property type="project" value="TreeGrafter"/>
</dbReference>
<reference evidence="10" key="1">
    <citation type="submission" date="2020-10" db="EMBL/GenBank/DDBJ databases">
        <title>Genome Sequence of Monilinia vaccinii-corymbosi Sheds Light on Mummy Berry Disease Infection of Blueberry and Mating Type.</title>
        <authorList>
            <person name="Yow A.G."/>
            <person name="Zhang Y."/>
            <person name="Bansal K."/>
            <person name="Eacker S.M."/>
            <person name="Sullivan S."/>
            <person name="Liachko I."/>
            <person name="Cubeta M.A."/>
            <person name="Rollins J.A."/>
            <person name="Ashrafi H."/>
        </authorList>
    </citation>
    <scope>NUCLEOTIDE SEQUENCE</scope>
    <source>
        <strain evidence="10">RL-1</strain>
    </source>
</reference>
<evidence type="ECO:0000256" key="9">
    <source>
        <dbReference type="SAM" id="Phobius"/>
    </source>
</evidence>
<dbReference type="InterPro" id="IPR006639">
    <property type="entry name" value="Preselin/SPP"/>
</dbReference>
<dbReference type="SMART" id="SM00730">
    <property type="entry name" value="PSN"/>
    <property type="match status" value="1"/>
</dbReference>
<feature type="compositionally biased region" description="Basic and acidic residues" evidence="8">
    <location>
        <begin position="488"/>
        <end position="550"/>
    </location>
</feature>
<dbReference type="PANTHER" id="PTHR12174">
    <property type="entry name" value="SIGNAL PEPTIDE PEPTIDASE"/>
    <property type="match status" value="1"/>
</dbReference>
<sequence length="674" mass="73936">MENLKDILLKYGHKIYTEREMLTMEIRVILAALFPIYMGSHASLHRPASASPAPKSSSSSTSLHDEDEEEESRLPVEGLRPGDAIMFPLLASVALGTLYFIIKWLDDPAILSKILAWYFAPAGVFGVGRLAKDTLNIGVGFIFPNVWANGKDLFHVDQNTRRQVMKDGNGKMTNVDGVTNPLPGRLSHLNFPKAVTNALWGVRRLFKTTYTLGLHIEALLPHQMYLVTFTSMLGLGIGIATVTAFMLLDSPWYLTNVIGFGFSYASLQFLSPTTFTTGSLVLLGLFFYDITMVFYTPLMVTVASSLDVPIKLVFPGGKGGRGAMLGLGDIVLPGILIALALRFDLYLHYLYMKKCSSSSESPSTSTSTSTSNAKAIIKTPSATLQKPPYKPSTGLWGERFWTSSLSSPKFIETGTEGTRFSKPYFKAALAAYTVGMITTMVVLNVFQHAQPALLYLVPSVVGVLWGTAFARGELGVMWEYTEDGSLDEGEKGVGEGKKEEKRKSLDKDEGENKDVGKGKKEMKKSLDKDEEEKKGDEGGKKEERNKILEKDESEVQEIHASAEYSDSSSILSDGTISWPSPTLPPLSLPTDDAGSEAGDDSASALLLPLSSHPPSHSQDVKEGCKDQEKNEEKNENEREKGKNKKSNIGDFIFYFTLSVSRPRPRPESKAKANL</sequence>
<feature type="transmembrane region" description="Helical" evidence="9">
    <location>
        <begin position="282"/>
        <end position="303"/>
    </location>
</feature>
<dbReference type="PANTHER" id="PTHR12174:SF23">
    <property type="entry name" value="MINOR HISTOCOMPATIBILITY ANTIGEN H13"/>
    <property type="match status" value="1"/>
</dbReference>
<evidence type="ECO:0008006" key="12">
    <source>
        <dbReference type="Google" id="ProtNLM"/>
    </source>
</evidence>
<evidence type="ECO:0000256" key="3">
    <source>
        <dbReference type="ARBA" id="ARBA00022692"/>
    </source>
</evidence>
<feature type="transmembrane region" description="Helical" evidence="9">
    <location>
        <begin position="224"/>
        <end position="246"/>
    </location>
</feature>
<evidence type="ECO:0000313" key="11">
    <source>
        <dbReference type="Proteomes" id="UP000672032"/>
    </source>
</evidence>
<keyword evidence="6 9" id="KW-1133">Transmembrane helix</keyword>
<feature type="region of interest" description="Disordered" evidence="8">
    <location>
        <begin position="485"/>
        <end position="644"/>
    </location>
</feature>
<keyword evidence="7 9" id="KW-0472">Membrane</keyword>
<dbReference type="GO" id="GO:0006465">
    <property type="term" value="P:signal peptide processing"/>
    <property type="evidence" value="ECO:0007669"/>
    <property type="project" value="TreeGrafter"/>
</dbReference>
<comment type="subcellular location">
    <subcellularLocation>
        <location evidence="1">Endoplasmic reticulum membrane</location>
        <topology evidence="1">Multi-pass membrane protein</topology>
    </subcellularLocation>
</comment>
<name>A0A8A3PHM3_9HELO</name>
<dbReference type="AlphaFoldDB" id="A0A8A3PHM3"/>
<dbReference type="GO" id="GO:0098553">
    <property type="term" value="C:lumenal side of endoplasmic reticulum membrane"/>
    <property type="evidence" value="ECO:0007669"/>
    <property type="project" value="TreeGrafter"/>
</dbReference>
<dbReference type="GO" id="GO:0042500">
    <property type="term" value="F:aspartic endopeptidase activity, intramembrane cleaving"/>
    <property type="evidence" value="ECO:0007669"/>
    <property type="project" value="InterPro"/>
</dbReference>
<feature type="transmembrane region" description="Helical" evidence="9">
    <location>
        <begin position="252"/>
        <end position="270"/>
    </location>
</feature>
<gene>
    <name evidence="10" type="ORF">DSL72_007686</name>
</gene>
<organism evidence="10 11">
    <name type="scientific">Monilinia vaccinii-corymbosi</name>
    <dbReference type="NCBI Taxonomy" id="61207"/>
    <lineage>
        <taxon>Eukaryota</taxon>
        <taxon>Fungi</taxon>
        <taxon>Dikarya</taxon>
        <taxon>Ascomycota</taxon>
        <taxon>Pezizomycotina</taxon>
        <taxon>Leotiomycetes</taxon>
        <taxon>Helotiales</taxon>
        <taxon>Sclerotiniaceae</taxon>
        <taxon>Monilinia</taxon>
    </lineage>
</organism>
<feature type="transmembrane region" description="Helical" evidence="9">
    <location>
        <begin position="21"/>
        <end position="38"/>
    </location>
</feature>
<proteinExistence type="inferred from homology"/>
<keyword evidence="4" id="KW-0378">Hydrolase</keyword>
<evidence type="ECO:0000313" key="10">
    <source>
        <dbReference type="EMBL" id="QSZ34827.1"/>
    </source>
</evidence>